<feature type="domain" description="Heme haloperoxidase family profile" evidence="8">
    <location>
        <begin position="23"/>
        <end position="238"/>
    </location>
</feature>
<evidence type="ECO:0000256" key="1">
    <source>
        <dbReference type="ARBA" id="ARBA00001970"/>
    </source>
</evidence>
<evidence type="ECO:0000256" key="6">
    <source>
        <dbReference type="ARBA" id="ARBA00023004"/>
    </source>
</evidence>
<dbReference type="OrthoDB" id="407298at2759"/>
<evidence type="ECO:0000259" key="8">
    <source>
        <dbReference type="PROSITE" id="PS51405"/>
    </source>
</evidence>
<keyword evidence="10" id="KW-1185">Reference proteome</keyword>
<dbReference type="GO" id="GO:0004601">
    <property type="term" value="F:peroxidase activity"/>
    <property type="evidence" value="ECO:0007669"/>
    <property type="project" value="UniProtKB-KW"/>
</dbReference>
<dbReference type="PANTHER" id="PTHR33577">
    <property type="entry name" value="STERIGMATOCYSTIN BIOSYNTHESIS PEROXIDASE STCC-RELATED"/>
    <property type="match status" value="1"/>
</dbReference>
<dbReference type="SUPFAM" id="SSF47571">
    <property type="entry name" value="Cloroperoxidase"/>
    <property type="match status" value="1"/>
</dbReference>
<dbReference type="AlphaFoldDB" id="A0A8S0X6D6"/>
<dbReference type="EMBL" id="CACVBS010000069">
    <property type="protein sequence ID" value="CAA7268702.1"/>
    <property type="molecule type" value="Genomic_DNA"/>
</dbReference>
<evidence type="ECO:0000313" key="9">
    <source>
        <dbReference type="EMBL" id="CAA7268702.1"/>
    </source>
</evidence>
<evidence type="ECO:0000256" key="2">
    <source>
        <dbReference type="ARBA" id="ARBA00022559"/>
    </source>
</evidence>
<comment type="similarity">
    <text evidence="7">Belongs to the chloroperoxidase family.</text>
</comment>
<keyword evidence="2" id="KW-0575">Peroxidase</keyword>
<dbReference type="GO" id="GO:0046872">
    <property type="term" value="F:metal ion binding"/>
    <property type="evidence" value="ECO:0007669"/>
    <property type="project" value="UniProtKB-KW"/>
</dbReference>
<dbReference type="InterPro" id="IPR000028">
    <property type="entry name" value="Chloroperoxidase"/>
</dbReference>
<keyword evidence="5" id="KW-0560">Oxidoreductase</keyword>
<evidence type="ECO:0000256" key="4">
    <source>
        <dbReference type="ARBA" id="ARBA00022723"/>
    </source>
</evidence>
<keyword evidence="3" id="KW-0349">Heme</keyword>
<comment type="cofactor">
    <cofactor evidence="1">
        <name>heme b</name>
        <dbReference type="ChEBI" id="CHEBI:60344"/>
    </cofactor>
</comment>
<dbReference type="InterPro" id="IPR036851">
    <property type="entry name" value="Chloroperoxidase-like_sf"/>
</dbReference>
<evidence type="ECO:0000256" key="5">
    <source>
        <dbReference type="ARBA" id="ARBA00023002"/>
    </source>
</evidence>
<protein>
    <recommendedName>
        <fullName evidence="8">Heme haloperoxidase family profile domain-containing protein</fullName>
    </recommendedName>
</protein>
<gene>
    <name evidence="9" type="ORF">AAE3_LOCUS10925</name>
</gene>
<reference evidence="9 10" key="1">
    <citation type="submission" date="2020-01" db="EMBL/GenBank/DDBJ databases">
        <authorList>
            <person name="Gupta K D."/>
        </authorList>
    </citation>
    <scope>NUCLEOTIDE SEQUENCE [LARGE SCALE GENOMIC DNA]</scope>
</reference>
<dbReference type="PANTHER" id="PTHR33577:SF9">
    <property type="entry name" value="PEROXIDASE STCC"/>
    <property type="match status" value="1"/>
</dbReference>
<dbReference type="Gene3D" id="1.10.489.10">
    <property type="entry name" value="Chloroperoxidase-like"/>
    <property type="match status" value="1"/>
</dbReference>
<accession>A0A8S0X6D6</accession>
<proteinExistence type="inferred from homology"/>
<sequence length="264" mass="29302">MSLPEGHPTVHEHWGRKCPVTGDSHDFCPPQEGDIRSVCPALNTMANHGYIARDGKNISAQDIVVGLKACYGLSNPLAYFLSYVGFIILRKFRRISLAEIGKHGAVEHDASLVHHDTPEGQEYAPIAIDPALVETFIADVRPTAKEVQGSTEDGVEFLMNAEDVGRSRVRREKECRPVDAIHAEIARGEMAIILGVWEKKTRTKAGIPVDWVQRWISEERLPEGWKPDHTENLLDVVKRAKSIKAAADMIRQEEAANVPPPKPV</sequence>
<dbReference type="Pfam" id="PF01328">
    <property type="entry name" value="Peroxidase_2"/>
    <property type="match status" value="1"/>
</dbReference>
<organism evidence="9 10">
    <name type="scientific">Cyclocybe aegerita</name>
    <name type="common">Black poplar mushroom</name>
    <name type="synonym">Agrocybe aegerita</name>
    <dbReference type="NCBI Taxonomy" id="1973307"/>
    <lineage>
        <taxon>Eukaryota</taxon>
        <taxon>Fungi</taxon>
        <taxon>Dikarya</taxon>
        <taxon>Basidiomycota</taxon>
        <taxon>Agaricomycotina</taxon>
        <taxon>Agaricomycetes</taxon>
        <taxon>Agaricomycetidae</taxon>
        <taxon>Agaricales</taxon>
        <taxon>Agaricineae</taxon>
        <taxon>Bolbitiaceae</taxon>
        <taxon>Cyclocybe</taxon>
    </lineage>
</organism>
<name>A0A8S0X6D6_CYCAE</name>
<evidence type="ECO:0000256" key="7">
    <source>
        <dbReference type="ARBA" id="ARBA00025795"/>
    </source>
</evidence>
<comment type="caution">
    <text evidence="9">The sequence shown here is derived from an EMBL/GenBank/DDBJ whole genome shotgun (WGS) entry which is preliminary data.</text>
</comment>
<dbReference type="Proteomes" id="UP000467700">
    <property type="component" value="Unassembled WGS sequence"/>
</dbReference>
<keyword evidence="6" id="KW-0408">Iron</keyword>
<evidence type="ECO:0000313" key="10">
    <source>
        <dbReference type="Proteomes" id="UP000467700"/>
    </source>
</evidence>
<keyword evidence="4" id="KW-0479">Metal-binding</keyword>
<dbReference type="PROSITE" id="PS51405">
    <property type="entry name" value="HEME_HALOPEROXIDASE"/>
    <property type="match status" value="1"/>
</dbReference>
<evidence type="ECO:0000256" key="3">
    <source>
        <dbReference type="ARBA" id="ARBA00022617"/>
    </source>
</evidence>